<dbReference type="EMBL" id="JAMPKK010000050">
    <property type="protein sequence ID" value="MEP0866775.1"/>
    <property type="molecule type" value="Genomic_DNA"/>
</dbReference>
<sequence>MAVISGAPGNNNDLLIGTNESDQIFGLDGNDGIFALNGDDFVFGGTGVDIIIGGGGNDFLFGEDGNDVIFGDSQVFGVGGNDFINGGNGFDVLFGEGGNDSLFGENGDDTLNGGDGDDNLNGGEGADNLTGGAGNDILDGGFGDDFLNGEAGNDRLFGGDGFDVLFAGEGDDLDSITGTISSGNDVDLFQISLSGEEDFFATTVGGANFDTQLFLFDEDGILVAQNDDSSGTLQSTLPASTLDSGTYFLAISSFNNDPVGTPPVFPGGGGGTGSYTIDLAGVQVQAATFSLGASPEGLPSGTSISFGNDLVAIVQGVSPLDLNLNSSNFNFV</sequence>
<dbReference type="NCBIfam" id="NF038127">
    <property type="entry name" value="FDP_fam"/>
    <property type="match status" value="1"/>
</dbReference>
<comment type="caution">
    <text evidence="4">The sequence shown here is derived from an EMBL/GenBank/DDBJ whole genome shotgun (WGS) entry which is preliminary data.</text>
</comment>
<dbReference type="PRINTS" id="PR00313">
    <property type="entry name" value="CABNDNGRPT"/>
</dbReference>
<dbReference type="PANTHER" id="PTHR38340:SF1">
    <property type="entry name" value="S-LAYER PROTEIN"/>
    <property type="match status" value="1"/>
</dbReference>
<protein>
    <submittedName>
        <fullName evidence="4">DVUA0089 family protein</fullName>
    </submittedName>
</protein>
<dbReference type="Proteomes" id="UP001442494">
    <property type="component" value="Unassembled WGS sequence"/>
</dbReference>
<dbReference type="Gene3D" id="2.60.120.380">
    <property type="match status" value="1"/>
</dbReference>
<organism evidence="4 5">
    <name type="scientific">Funiculus sociatus GB2-A5</name>
    <dbReference type="NCBI Taxonomy" id="2933946"/>
    <lineage>
        <taxon>Bacteria</taxon>
        <taxon>Bacillati</taxon>
        <taxon>Cyanobacteriota</taxon>
        <taxon>Cyanophyceae</taxon>
        <taxon>Coleofasciculales</taxon>
        <taxon>Coleofasciculaceae</taxon>
        <taxon>Funiculus</taxon>
    </lineage>
</organism>
<evidence type="ECO:0000313" key="5">
    <source>
        <dbReference type="Proteomes" id="UP001442494"/>
    </source>
</evidence>
<dbReference type="InterPro" id="IPR018511">
    <property type="entry name" value="Hemolysin-typ_Ca-bd_CS"/>
</dbReference>
<dbReference type="InterPro" id="IPR050557">
    <property type="entry name" value="RTX_toxin/Mannuronan_C5-epim"/>
</dbReference>
<dbReference type="Gene3D" id="2.150.10.10">
    <property type="entry name" value="Serralysin-like metalloprotease, C-terminal"/>
    <property type="match status" value="2"/>
</dbReference>
<dbReference type="SUPFAM" id="SSF51120">
    <property type="entry name" value="beta-Roll"/>
    <property type="match status" value="2"/>
</dbReference>
<accession>A0ABV0JTI2</accession>
<evidence type="ECO:0000256" key="3">
    <source>
        <dbReference type="SAM" id="MobiDB-lite"/>
    </source>
</evidence>
<dbReference type="InterPro" id="IPR011049">
    <property type="entry name" value="Serralysin-like_metalloprot_C"/>
</dbReference>
<proteinExistence type="predicted"/>
<dbReference type="PANTHER" id="PTHR38340">
    <property type="entry name" value="S-LAYER PROTEIN"/>
    <property type="match status" value="1"/>
</dbReference>
<evidence type="ECO:0000256" key="1">
    <source>
        <dbReference type="ARBA" id="ARBA00004613"/>
    </source>
</evidence>
<evidence type="ECO:0000313" key="4">
    <source>
        <dbReference type="EMBL" id="MEP0866775.1"/>
    </source>
</evidence>
<dbReference type="InterPro" id="IPR001343">
    <property type="entry name" value="Hemolysn_Ca-bd"/>
</dbReference>
<dbReference type="PROSITE" id="PS00330">
    <property type="entry name" value="HEMOLYSIN_CALCIUM"/>
    <property type="match status" value="4"/>
</dbReference>
<keyword evidence="2" id="KW-0964">Secreted</keyword>
<feature type="region of interest" description="Disordered" evidence="3">
    <location>
        <begin position="104"/>
        <end position="126"/>
    </location>
</feature>
<dbReference type="Pfam" id="PF00353">
    <property type="entry name" value="HemolysinCabind"/>
    <property type="match status" value="5"/>
</dbReference>
<comment type="subcellular location">
    <subcellularLocation>
        <location evidence="1">Secreted</location>
    </subcellularLocation>
</comment>
<gene>
    <name evidence="4" type="ORF">NDI37_20175</name>
</gene>
<keyword evidence="5" id="KW-1185">Reference proteome</keyword>
<reference evidence="4 5" key="1">
    <citation type="submission" date="2022-04" db="EMBL/GenBank/DDBJ databases">
        <title>Positive selection, recombination, and allopatry shape intraspecific diversity of widespread and dominant cyanobacteria.</title>
        <authorList>
            <person name="Wei J."/>
            <person name="Shu W."/>
            <person name="Hu C."/>
        </authorList>
    </citation>
    <scope>NUCLEOTIDE SEQUENCE [LARGE SCALE GENOMIC DNA]</scope>
    <source>
        <strain evidence="4 5">GB2-A5</strain>
    </source>
</reference>
<dbReference type="RefSeq" id="WP_190425393.1">
    <property type="nucleotide sequence ID" value="NZ_JAMPKK010000050.1"/>
</dbReference>
<name>A0ABV0JTI2_9CYAN</name>
<evidence type="ECO:0000256" key="2">
    <source>
        <dbReference type="ARBA" id="ARBA00022525"/>
    </source>
</evidence>